<feature type="region of interest" description="Disordered" evidence="1">
    <location>
        <begin position="1"/>
        <end position="48"/>
    </location>
</feature>
<evidence type="ECO:0000313" key="2">
    <source>
        <dbReference type="EMBL" id="CAD6440351.1"/>
    </source>
</evidence>
<dbReference type="EMBL" id="CAJHIA010000002">
    <property type="protein sequence ID" value="CAD6440351.1"/>
    <property type="molecule type" value="Genomic_DNA"/>
</dbReference>
<proteinExistence type="predicted"/>
<dbReference type="Pfam" id="PF17110">
    <property type="entry name" value="TFB6"/>
    <property type="match status" value="1"/>
</dbReference>
<organism evidence="2 3">
    <name type="scientific">Sclerotinia trifoliorum</name>
    <dbReference type="NCBI Taxonomy" id="28548"/>
    <lineage>
        <taxon>Eukaryota</taxon>
        <taxon>Fungi</taxon>
        <taxon>Dikarya</taxon>
        <taxon>Ascomycota</taxon>
        <taxon>Pezizomycotina</taxon>
        <taxon>Leotiomycetes</taxon>
        <taxon>Helotiales</taxon>
        <taxon>Sclerotiniaceae</taxon>
        <taxon>Sclerotinia</taxon>
    </lineage>
</organism>
<dbReference type="GO" id="GO:0005675">
    <property type="term" value="C:transcription factor TFIIH holo complex"/>
    <property type="evidence" value="ECO:0007669"/>
    <property type="project" value="TreeGrafter"/>
</dbReference>
<dbReference type="PANTHER" id="PTHR37781">
    <property type="entry name" value="TFIIH COMPLEX SUBUNIT"/>
    <property type="match status" value="1"/>
</dbReference>
<dbReference type="AlphaFoldDB" id="A0A8H2VMW2"/>
<comment type="caution">
    <text evidence="2">The sequence shown here is derived from an EMBL/GenBank/DDBJ whole genome shotgun (WGS) entry which is preliminary data.</text>
</comment>
<dbReference type="Proteomes" id="UP000624404">
    <property type="component" value="Unassembled WGS sequence"/>
</dbReference>
<dbReference type="InterPro" id="IPR031349">
    <property type="entry name" value="Tfb6"/>
</dbReference>
<reference evidence="2" key="1">
    <citation type="submission" date="2020-10" db="EMBL/GenBank/DDBJ databases">
        <authorList>
            <person name="Kusch S."/>
        </authorList>
    </citation>
    <scope>NUCLEOTIDE SEQUENCE</scope>
    <source>
        <strain evidence="2">SwB9</strain>
    </source>
</reference>
<evidence type="ECO:0000256" key="1">
    <source>
        <dbReference type="SAM" id="MobiDB-lite"/>
    </source>
</evidence>
<feature type="region of interest" description="Disordered" evidence="1">
    <location>
        <begin position="195"/>
        <end position="246"/>
    </location>
</feature>
<protein>
    <submittedName>
        <fullName evidence="2">17a5253c-db24-4b10-bb53-49e902007421</fullName>
    </submittedName>
</protein>
<gene>
    <name evidence="2" type="ORF">SCLTRI_LOCUS871</name>
</gene>
<sequence>MDLSGSGGFLPDSLPSPSPSTTSVSSTSSNLPQPRSKPLRAGSSKEQAARRYVENKLLQIARRYTKKFEGPEEGDTVVGYVSMKEVAKDVSEIIDVLWLSGTPNLQIPYLLNVALTMSTYPTKFPPAPATTFAVLRKLDHAFASLLRGEDTVTGEILPGFLSGRRAGMSQTDMVRCRSIVGDTRIMIVDVMSKEVEPEPQSENGVNGDAAANVEGEGEGEGDNEMDSGPDEMILDEDDDSEYDNDELAMDIARVYEATIMELGERLESGPNIGIGHNDS</sequence>
<evidence type="ECO:0000313" key="3">
    <source>
        <dbReference type="Proteomes" id="UP000624404"/>
    </source>
</evidence>
<accession>A0A8H2VMW2</accession>
<dbReference type="OrthoDB" id="5420410at2759"/>
<keyword evidence="3" id="KW-1185">Reference proteome</keyword>
<feature type="compositionally biased region" description="Low complexity" evidence="1">
    <location>
        <begin position="9"/>
        <end position="29"/>
    </location>
</feature>
<feature type="compositionally biased region" description="Acidic residues" evidence="1">
    <location>
        <begin position="215"/>
        <end position="246"/>
    </location>
</feature>
<dbReference type="PANTHER" id="PTHR37781:SF1">
    <property type="entry name" value="ADR380WP"/>
    <property type="match status" value="1"/>
</dbReference>
<name>A0A8H2VMW2_9HELO</name>